<sequence length="254" mass="28391">MRDIFESADAPILQTGLPHAPNDRLPGVAPLVAEDWIIVDDAFAAQMALRRRLIAERRADVIALDEAARPAAEELLNAVLQALASRDDYRVEPGHVTRPDGVTVALERDDPMGTIGLLVQQDFCLMEKRGAEHVLTGAVLCFPANWTLSEKFGHPLLRIHVPVPSYDENLARRVQRLFDGVQAGRPLWRSNCLVYDDPRLFAPMSEAMSREERHPREGDYLRSERQSLWRLPESGAVAFGIHTFMVRRSSAPGA</sequence>
<dbReference type="Proteomes" id="UP000231655">
    <property type="component" value="Unassembled WGS sequence"/>
</dbReference>
<evidence type="ECO:0000313" key="4">
    <source>
        <dbReference type="Proteomes" id="UP000231702"/>
    </source>
</evidence>
<organism evidence="2 3">
    <name type="scientific">Pseudooceanicola antarcticus</name>
    <dbReference type="NCBI Taxonomy" id="1247613"/>
    <lineage>
        <taxon>Bacteria</taxon>
        <taxon>Pseudomonadati</taxon>
        <taxon>Pseudomonadota</taxon>
        <taxon>Alphaproteobacteria</taxon>
        <taxon>Rhodobacterales</taxon>
        <taxon>Paracoccaceae</taxon>
        <taxon>Pseudooceanicola</taxon>
    </lineage>
</organism>
<dbReference type="AlphaFoldDB" id="A0A285J7B5"/>
<dbReference type="EMBL" id="OBEA01000006">
    <property type="protein sequence ID" value="SNY56230.1"/>
    <property type="molecule type" value="Genomic_DNA"/>
</dbReference>
<keyword evidence="4" id="KW-1185">Reference proteome</keyword>
<gene>
    <name evidence="1" type="ORF">CVM39_17075</name>
    <name evidence="2" type="ORF">SAMN06297129_3229</name>
</gene>
<name>A0A285J7B5_9RHOB</name>
<dbReference type="Proteomes" id="UP000231702">
    <property type="component" value="Unassembled WGS sequence"/>
</dbReference>
<dbReference type="RefSeq" id="WP_097146919.1">
    <property type="nucleotide sequence ID" value="NZ_OBEA01000006.1"/>
</dbReference>
<dbReference type="Pfam" id="PF11927">
    <property type="entry name" value="HODM_asu-like"/>
    <property type="match status" value="1"/>
</dbReference>
<evidence type="ECO:0000313" key="3">
    <source>
        <dbReference type="Proteomes" id="UP000231655"/>
    </source>
</evidence>
<accession>A0A285J7B5</accession>
<dbReference type="OrthoDB" id="5242510at2"/>
<protein>
    <submittedName>
        <fullName evidence="1">DUF3445 domain-containing protein</fullName>
    </submittedName>
</protein>
<reference evidence="2 3" key="1">
    <citation type="submission" date="2017-09" db="EMBL/GenBank/DDBJ databases">
        <authorList>
            <person name="Ehlers B."/>
            <person name="Leendertz F.H."/>
        </authorList>
    </citation>
    <scope>NUCLEOTIDE SEQUENCE [LARGE SCALE GENOMIC DNA]</scope>
    <source>
        <strain evidence="2 3">CGMCC 1.12662</strain>
    </source>
</reference>
<dbReference type="EMBL" id="PGTD01000018">
    <property type="protein sequence ID" value="PJE27035.1"/>
    <property type="molecule type" value="Genomic_DNA"/>
</dbReference>
<dbReference type="InterPro" id="IPR021848">
    <property type="entry name" value="HODM_asu-like"/>
</dbReference>
<evidence type="ECO:0000313" key="1">
    <source>
        <dbReference type="EMBL" id="PJE27035.1"/>
    </source>
</evidence>
<reference evidence="1 4" key="2">
    <citation type="journal article" date="2018" name="Int. J. Syst. Evol. Microbiol.">
        <title>Pseudooceanicola lipolyticus sp. nov., a marine alphaproteobacterium, reclassification of Oceanicola flagellatus as Pseudooceanicola flagellatus comb. nov. and emended description of the genus Pseudooceanicola.</title>
        <authorList>
            <person name="Huang M.-M."/>
            <person name="Guo L.-L."/>
            <person name="Wu Y.-H."/>
            <person name="Lai Q.-L."/>
            <person name="Shao Z.-Z."/>
            <person name="Wang C.-S."/>
            <person name="Wu M."/>
            <person name="Xu X.-W."/>
        </authorList>
    </citation>
    <scope>NUCLEOTIDE SEQUENCE [LARGE SCALE GENOMIC DNA]</scope>
    <source>
        <strain evidence="1 4">Ar-45</strain>
    </source>
</reference>
<proteinExistence type="predicted"/>
<evidence type="ECO:0000313" key="2">
    <source>
        <dbReference type="EMBL" id="SNY56230.1"/>
    </source>
</evidence>